<dbReference type="PROSITE" id="PS50076">
    <property type="entry name" value="DNAJ_2"/>
    <property type="match status" value="1"/>
</dbReference>
<dbReference type="STRING" id="3818.A0A445A7M8"/>
<evidence type="ECO:0000313" key="4">
    <source>
        <dbReference type="Proteomes" id="UP000289738"/>
    </source>
</evidence>
<accession>A0A445A7M8</accession>
<dbReference type="PROSITE" id="PS00636">
    <property type="entry name" value="DNAJ_1"/>
    <property type="match status" value="1"/>
</dbReference>
<dbReference type="SUPFAM" id="SSF46565">
    <property type="entry name" value="Chaperone J-domain"/>
    <property type="match status" value="1"/>
</dbReference>
<feature type="compositionally biased region" description="Basic and acidic residues" evidence="1">
    <location>
        <begin position="1157"/>
        <end position="1167"/>
    </location>
</feature>
<name>A0A445A7M8_ARAHY</name>
<dbReference type="Gramene" id="arahy.Tifrunner.gnm2.ann2.Ah13g125600.1">
    <property type="protein sequence ID" value="arahy.Tifrunner.gnm2.ann2.Ah13g125600.1-CDS"/>
    <property type="gene ID" value="arahy.Tifrunner.gnm2.ann2.Ah13g125600"/>
</dbReference>
<protein>
    <recommendedName>
        <fullName evidence="2">J domain-containing protein</fullName>
    </recommendedName>
</protein>
<feature type="region of interest" description="Disordered" evidence="1">
    <location>
        <begin position="441"/>
        <end position="463"/>
    </location>
</feature>
<feature type="region of interest" description="Disordered" evidence="1">
    <location>
        <begin position="226"/>
        <end position="251"/>
    </location>
</feature>
<gene>
    <name evidence="3" type="ORF">Ahy_B03g067660</name>
</gene>
<dbReference type="InterPro" id="IPR001623">
    <property type="entry name" value="DnaJ_domain"/>
</dbReference>
<dbReference type="PANTHER" id="PTHR45181:SF4">
    <property type="entry name" value="HEAT SHOCK PROTEIN DNAJ WITH TETRATRICOPEPTIDE REPEAT-CONTAINING PROTEIN"/>
    <property type="match status" value="1"/>
</dbReference>
<feature type="region of interest" description="Disordered" evidence="1">
    <location>
        <begin position="1127"/>
        <end position="1176"/>
    </location>
</feature>
<dbReference type="EMBL" id="SDMP01000013">
    <property type="protein sequence ID" value="RYR22375.1"/>
    <property type="molecule type" value="Genomic_DNA"/>
</dbReference>
<organism evidence="3 4">
    <name type="scientific">Arachis hypogaea</name>
    <name type="common">Peanut</name>
    <dbReference type="NCBI Taxonomy" id="3818"/>
    <lineage>
        <taxon>Eukaryota</taxon>
        <taxon>Viridiplantae</taxon>
        <taxon>Streptophyta</taxon>
        <taxon>Embryophyta</taxon>
        <taxon>Tracheophyta</taxon>
        <taxon>Spermatophyta</taxon>
        <taxon>Magnoliopsida</taxon>
        <taxon>eudicotyledons</taxon>
        <taxon>Gunneridae</taxon>
        <taxon>Pentapetalae</taxon>
        <taxon>rosids</taxon>
        <taxon>fabids</taxon>
        <taxon>Fabales</taxon>
        <taxon>Fabaceae</taxon>
        <taxon>Papilionoideae</taxon>
        <taxon>50 kb inversion clade</taxon>
        <taxon>dalbergioids sensu lato</taxon>
        <taxon>Dalbergieae</taxon>
        <taxon>Pterocarpus clade</taxon>
        <taxon>Arachis</taxon>
    </lineage>
</organism>
<dbReference type="InterPro" id="IPR011990">
    <property type="entry name" value="TPR-like_helical_dom_sf"/>
</dbReference>
<dbReference type="InterPro" id="IPR036869">
    <property type="entry name" value="J_dom_sf"/>
</dbReference>
<dbReference type="SUPFAM" id="SSF48452">
    <property type="entry name" value="TPR-like"/>
    <property type="match status" value="2"/>
</dbReference>
<proteinExistence type="predicted"/>
<evidence type="ECO:0000259" key="2">
    <source>
        <dbReference type="PROSITE" id="PS50076"/>
    </source>
</evidence>
<feature type="compositionally biased region" description="Low complexity" evidence="1">
    <location>
        <begin position="573"/>
        <end position="582"/>
    </location>
</feature>
<dbReference type="PRINTS" id="PR00625">
    <property type="entry name" value="JDOMAIN"/>
</dbReference>
<dbReference type="Pfam" id="PF00226">
    <property type="entry name" value="DnaJ"/>
    <property type="match status" value="1"/>
</dbReference>
<dbReference type="SMR" id="A0A445A7M8"/>
<comment type="caution">
    <text evidence="3">The sequence shown here is derived from an EMBL/GenBank/DDBJ whole genome shotgun (WGS) entry which is preliminary data.</text>
</comment>
<dbReference type="Gene3D" id="1.25.40.10">
    <property type="entry name" value="Tetratricopeptide repeat domain"/>
    <property type="match status" value="2"/>
</dbReference>
<dbReference type="Gene3D" id="1.10.287.110">
    <property type="entry name" value="DnaJ domain"/>
    <property type="match status" value="1"/>
</dbReference>
<dbReference type="SMART" id="SM00271">
    <property type="entry name" value="DnaJ"/>
    <property type="match status" value="1"/>
</dbReference>
<feature type="region of interest" description="Disordered" evidence="1">
    <location>
        <begin position="573"/>
        <end position="603"/>
    </location>
</feature>
<evidence type="ECO:0000256" key="1">
    <source>
        <dbReference type="SAM" id="MobiDB-lite"/>
    </source>
</evidence>
<feature type="domain" description="J" evidence="2">
    <location>
        <begin position="1049"/>
        <end position="1129"/>
    </location>
</feature>
<dbReference type="InterPro" id="IPR018253">
    <property type="entry name" value="DnaJ_domain_CS"/>
</dbReference>
<dbReference type="PANTHER" id="PTHR45181">
    <property type="entry name" value="HEAT SHOCK PROTEIN DNAJ WITH TETRATRICOPEPTIDE REPEAT-CONTAINING PROTEIN"/>
    <property type="match status" value="1"/>
</dbReference>
<dbReference type="InterPro" id="IPR019734">
    <property type="entry name" value="TPR_rpt"/>
</dbReference>
<dbReference type="SMART" id="SM00028">
    <property type="entry name" value="TPR"/>
    <property type="match status" value="7"/>
</dbReference>
<dbReference type="CDD" id="cd06257">
    <property type="entry name" value="DnaJ"/>
    <property type="match status" value="1"/>
</dbReference>
<dbReference type="OrthoDB" id="10250354at2759"/>
<evidence type="ECO:0000313" key="3">
    <source>
        <dbReference type="EMBL" id="RYR22375.1"/>
    </source>
</evidence>
<keyword evidence="4" id="KW-1185">Reference proteome</keyword>
<feature type="region of interest" description="Disordered" evidence="1">
    <location>
        <begin position="1"/>
        <end position="21"/>
    </location>
</feature>
<reference evidence="3 4" key="1">
    <citation type="submission" date="2019-01" db="EMBL/GenBank/DDBJ databases">
        <title>Sequencing of cultivated peanut Arachis hypogaea provides insights into genome evolution and oil improvement.</title>
        <authorList>
            <person name="Chen X."/>
        </authorList>
    </citation>
    <scope>NUCLEOTIDE SEQUENCE [LARGE SCALE GENOMIC DNA]</scope>
    <source>
        <strain evidence="4">cv. Fuhuasheng</strain>
        <tissue evidence="3">Leaves</tissue>
    </source>
</reference>
<feature type="compositionally biased region" description="Basic and acidic residues" evidence="1">
    <location>
        <begin position="592"/>
        <end position="603"/>
    </location>
</feature>
<feature type="compositionally biased region" description="Low complexity" evidence="1">
    <location>
        <begin position="1"/>
        <end position="16"/>
    </location>
</feature>
<dbReference type="Pfam" id="PF13181">
    <property type="entry name" value="TPR_8"/>
    <property type="match status" value="2"/>
</dbReference>
<sequence>MEAFNSDKNNAAASSSDGFSIPNAPPSAFTFTTSSASGLSRPRLVKLRKHNNAPAFTPFRDSTAPVTAAPAPFSSPRYGSFSFGGNSNKSGDFGAGVDKGISDQLRSLSIGNAAKKVEGFEKVGCSSLFVDDDFVLKEMSKLNIDTNRSFVESELQNELKEKLSTGEAHKSGDSVAENSANAVINQMKNLNMIEESQVDGMKFGKGTGTEAILLREMEHLKLVNESKDSHESHSHNPFQKPVEETRVSSSAPSPIFGGLNFQPQPVGGAFEATKRDEFEFVFTGKQDASGLSSVEFKAPATMPKTNLFGGVDEKLKSNAKKGKGGNIKVNKSRAKLNQYASPTQPWSGQGFVLKDNVPQENSQGSPNAYSPMDVSPYQEKLVENQCLSENSVASNSESFSIDSNSMVNDSEQTTLVDPIDEDLIAATECLNIYGREVPCRETKEGNSEHPMHETNSVEHKRNDSISEFETESFKSAIDELSVSVASCTSAETEADDSNIMLHQSPVSSPRNISGSGFTFAAAPSAEVQSLSPKRHYKKKSWLNFGHDTYNYTSNIKVPYSSSSVAFSPLSTTSSLFTSGPGPNAKVSLPQPKTRDSELNKEQGLKETSSVSAAAIASQEACEKWRLRGNQAYKNGDLGMAENFYKEGISCIPKEAAPRGCLRALVLCYSNLAATHMSLGRMRDALEDCMTAANIDPNFLKVQLRAANCYLALGEVEDASQYFKKCLQSGIDVCVDRKIAVEASEGLQKAQKVSDLINHSAELLQRRTSSDAEGALEHINDALMISSHSEKLLEMKAEALSMLCRYEEVIQLCDETLVSAEKNSYPFDGSTQVAYMDNEERSTRLYFRLWRCSMVVKAYFYLGKLEEGLSFLEKQEEKLSAINKSGGKVLEPLIPLVVTIQELLRHKVAGNEAFQAGKHTEAVEHYTSALSCNVESRPFAAVCYCNRAAAYKALGQITDAIADCSLAIALDGNYLKALSRRATLYEIIRDYDQAASDLRRLVSLLSKEVDDSTNQPGLSDRSTSYTNELKQNRIRLYEIEEEARKEIPLDMYLILGVEPSASSSEIKKAYRKAALRHHPDKAGQSLRDDGIWKDIAEEVHRDADRLFKIIGEAYAVLSDSAKRARYDAEEEMRNAQKKRHGPMPRPSADAQYYPFEQSGRRSWREGRRSYGNSVPQF</sequence>
<dbReference type="AlphaFoldDB" id="A0A445A7M8"/>
<dbReference type="Proteomes" id="UP000289738">
    <property type="component" value="Chromosome B03"/>
</dbReference>